<comment type="subcellular location">
    <subcellularLocation>
        <location evidence="1 7">Nucleus</location>
    </subcellularLocation>
</comment>
<gene>
    <name evidence="10" type="ORF">KGF56_000283</name>
</gene>
<sequence>MDIDDILKEFERSSSKKFEKSSTNICQELTEAMLNERMAPELLPYKGSLMSTILSYISNQQQLLLDSHEYGDMNSGNGIISDDFKLRLMIIETDVERLSYLVRLYLRTRLTKLNKFTIYYVNESHNNSGDDDNEEEQKQLLSVEERDYINNYLKLLTQLYNNCFLKKLPNILTLLDDNVGGQNMITTPDTDSLVFVKCISDVPITVYMDEEEMDLERDGVYVVKYSLIKAYLDIGDVKLI</sequence>
<dbReference type="GO" id="GO:0000811">
    <property type="term" value="C:GINS complex"/>
    <property type="evidence" value="ECO:0007669"/>
    <property type="project" value="UniProtKB-UniRule"/>
</dbReference>
<keyword evidence="5 7" id="KW-0235">DNA replication</keyword>
<evidence type="ECO:0000259" key="9">
    <source>
        <dbReference type="Pfam" id="PF16922"/>
    </source>
</evidence>
<dbReference type="Gene3D" id="3.40.5.60">
    <property type="match status" value="1"/>
</dbReference>
<dbReference type="Pfam" id="PF05916">
    <property type="entry name" value="Sld5"/>
    <property type="match status" value="1"/>
</dbReference>
<comment type="function">
    <text evidence="7">The GINS complex plays an essential role in the initiation of DNA replication.</text>
</comment>
<evidence type="ECO:0000256" key="3">
    <source>
        <dbReference type="ARBA" id="ARBA00011352"/>
    </source>
</evidence>
<accession>A0AAI9T2H4</accession>
<evidence type="ECO:0000256" key="5">
    <source>
        <dbReference type="ARBA" id="ARBA00022705"/>
    </source>
</evidence>
<dbReference type="EMBL" id="JAHUZD010000019">
    <property type="protein sequence ID" value="KAI3406990.2"/>
    <property type="molecule type" value="Genomic_DNA"/>
</dbReference>
<dbReference type="SUPFAM" id="SSF160059">
    <property type="entry name" value="PriA/YqbF domain"/>
    <property type="match status" value="1"/>
</dbReference>
<dbReference type="PANTHER" id="PTHR21206:SF0">
    <property type="entry name" value="DNA REPLICATION COMPLEX GINS PROTEIN SLD5"/>
    <property type="match status" value="1"/>
</dbReference>
<evidence type="ECO:0000256" key="4">
    <source>
        <dbReference type="ARBA" id="ARBA00014804"/>
    </source>
</evidence>
<dbReference type="InterPro" id="IPR036224">
    <property type="entry name" value="GINS_bundle-like_dom_sf"/>
</dbReference>
<keyword evidence="11" id="KW-1185">Reference proteome</keyword>
<comment type="caution">
    <text evidence="10">The sequence shown here is derived from an EMBL/GenBank/DDBJ whole genome shotgun (WGS) entry which is preliminary data.</text>
</comment>
<dbReference type="AlphaFoldDB" id="A0AAI9T2H4"/>
<dbReference type="InterPro" id="IPR038749">
    <property type="entry name" value="Sld5_GINS_A"/>
</dbReference>
<dbReference type="Pfam" id="PF16922">
    <property type="entry name" value="SLD5_C"/>
    <property type="match status" value="1"/>
</dbReference>
<comment type="similarity">
    <text evidence="2 7">Belongs to the GINS4/SLD5 family.</text>
</comment>
<feature type="domain" description="DNA replication complex GINS protein SLD5 C-terminal" evidence="9">
    <location>
        <begin position="188"/>
        <end position="240"/>
    </location>
</feature>
<dbReference type="PANTHER" id="PTHR21206">
    <property type="entry name" value="SLD5 PROTEIN"/>
    <property type="match status" value="1"/>
</dbReference>
<dbReference type="InterPro" id="IPR008591">
    <property type="entry name" value="GINS_Sld5"/>
</dbReference>
<dbReference type="InterPro" id="IPR021151">
    <property type="entry name" value="GINS_A"/>
</dbReference>
<organism evidence="10 11">
    <name type="scientific">Candida oxycetoniae</name>
    <dbReference type="NCBI Taxonomy" id="497107"/>
    <lineage>
        <taxon>Eukaryota</taxon>
        <taxon>Fungi</taxon>
        <taxon>Dikarya</taxon>
        <taxon>Ascomycota</taxon>
        <taxon>Saccharomycotina</taxon>
        <taxon>Pichiomycetes</taxon>
        <taxon>Debaryomycetaceae</taxon>
        <taxon>Candida/Lodderomyces clade</taxon>
        <taxon>Candida</taxon>
    </lineage>
</organism>
<dbReference type="GeneID" id="73377900"/>
<dbReference type="CDD" id="cd21692">
    <property type="entry name" value="GINS_B_Sld5"/>
    <property type="match status" value="1"/>
</dbReference>
<evidence type="ECO:0000313" key="11">
    <source>
        <dbReference type="Proteomes" id="UP001202479"/>
    </source>
</evidence>
<dbReference type="Proteomes" id="UP001202479">
    <property type="component" value="Unassembled WGS sequence"/>
</dbReference>
<dbReference type="CDD" id="cd11711">
    <property type="entry name" value="GINS_A_Sld5"/>
    <property type="match status" value="1"/>
</dbReference>
<proteinExistence type="inferred from homology"/>
<evidence type="ECO:0000256" key="6">
    <source>
        <dbReference type="ARBA" id="ARBA00023242"/>
    </source>
</evidence>
<feature type="domain" description="GINS subunit" evidence="8">
    <location>
        <begin position="78"/>
        <end position="163"/>
    </location>
</feature>
<evidence type="ECO:0000256" key="1">
    <source>
        <dbReference type="ARBA" id="ARBA00004123"/>
    </source>
</evidence>
<comment type="subunit">
    <text evidence="3">Component of the GINS complex which is a heterotetramer of SLD5, PSF1, PSF2 and PSF3.</text>
</comment>
<dbReference type="SUPFAM" id="SSF158573">
    <property type="entry name" value="GINS helical bundle-like"/>
    <property type="match status" value="1"/>
</dbReference>
<reference evidence="10" key="1">
    <citation type="journal article" date="2022" name="DNA Res.">
        <title>Genome analysis of five recently described species of the CUG-Ser clade uncovers Candida theae as a new hybrid lineage with pathogenic potential in the Candida parapsilosis species complex.</title>
        <authorList>
            <person name="Mixao V."/>
            <person name="Del Olmo V."/>
            <person name="Hegedusova E."/>
            <person name="Saus E."/>
            <person name="Pryszcz L."/>
            <person name="Cillingova A."/>
            <person name="Nosek J."/>
            <person name="Gabaldon T."/>
        </authorList>
    </citation>
    <scope>NUCLEOTIDE SEQUENCE</scope>
    <source>
        <strain evidence="10">CBS 10844</strain>
    </source>
</reference>
<evidence type="ECO:0000256" key="2">
    <source>
        <dbReference type="ARBA" id="ARBA00008187"/>
    </source>
</evidence>
<dbReference type="InterPro" id="IPR031633">
    <property type="entry name" value="SLD5_C"/>
</dbReference>
<keyword evidence="6 7" id="KW-0539">Nucleus</keyword>
<name>A0AAI9T2H4_9ASCO</name>
<dbReference type="GO" id="GO:0000727">
    <property type="term" value="P:double-strand break repair via break-induced replication"/>
    <property type="evidence" value="ECO:0007669"/>
    <property type="project" value="TreeGrafter"/>
</dbReference>
<evidence type="ECO:0000313" key="10">
    <source>
        <dbReference type="EMBL" id="KAI3406990.2"/>
    </source>
</evidence>
<dbReference type="RefSeq" id="XP_049182735.1">
    <property type="nucleotide sequence ID" value="XM_049324083.1"/>
</dbReference>
<dbReference type="Gene3D" id="1.20.58.1030">
    <property type="match status" value="1"/>
</dbReference>
<evidence type="ECO:0000259" key="8">
    <source>
        <dbReference type="Pfam" id="PF05916"/>
    </source>
</evidence>
<dbReference type="GO" id="GO:0006261">
    <property type="term" value="P:DNA-templated DNA replication"/>
    <property type="evidence" value="ECO:0007669"/>
    <property type="project" value="InterPro"/>
</dbReference>
<evidence type="ECO:0000256" key="7">
    <source>
        <dbReference type="PIRNR" id="PIRNR007764"/>
    </source>
</evidence>
<protein>
    <recommendedName>
        <fullName evidence="4 7">DNA replication complex GINS protein SLD5</fullName>
    </recommendedName>
</protein>
<dbReference type="PIRSF" id="PIRSF007764">
    <property type="entry name" value="Sld5"/>
    <property type="match status" value="1"/>
</dbReference>